<feature type="active site" description="Charge relay system" evidence="3">
    <location>
        <position position="459"/>
    </location>
</feature>
<name>C3ZAB8_BRAFL</name>
<evidence type="ECO:0000259" key="5">
    <source>
        <dbReference type="Pfam" id="PF00135"/>
    </source>
</evidence>
<comment type="similarity">
    <text evidence="1 4">Belongs to the type-B carboxylesterase/lipase family.</text>
</comment>
<evidence type="ECO:0000256" key="2">
    <source>
        <dbReference type="ARBA" id="ARBA00022801"/>
    </source>
</evidence>
<evidence type="ECO:0000256" key="3">
    <source>
        <dbReference type="PIRSR" id="PIRSR600997-1"/>
    </source>
</evidence>
<dbReference type="EC" id="3.1.1.-" evidence="4"/>
<dbReference type="PANTHER" id="PTHR45570:SF1">
    <property type="entry name" value="CARBOXYLIC ESTER HYDROLASE"/>
    <property type="match status" value="1"/>
</dbReference>
<dbReference type="Gene3D" id="3.40.50.1820">
    <property type="entry name" value="alpha/beta hydrolase"/>
    <property type="match status" value="1"/>
</dbReference>
<feature type="domain" description="Carboxylesterase type B" evidence="5">
    <location>
        <begin position="28"/>
        <end position="555"/>
    </location>
</feature>
<dbReference type="InterPro" id="IPR029058">
    <property type="entry name" value="AB_hydrolase_fold"/>
</dbReference>
<dbReference type="Pfam" id="PF00135">
    <property type="entry name" value="COesterase"/>
    <property type="match status" value="1"/>
</dbReference>
<evidence type="ECO:0000313" key="6">
    <source>
        <dbReference type="EMBL" id="EEN50511.1"/>
    </source>
</evidence>
<dbReference type="InterPro" id="IPR019826">
    <property type="entry name" value="Carboxylesterase_B_AS"/>
</dbReference>
<dbReference type="InterPro" id="IPR002018">
    <property type="entry name" value="CarbesteraseB"/>
</dbReference>
<sequence>MASPRGLQRLILSTLVSLCLGYGVQEDGPTVQTQFGAVRGIYVDEGAIFFGLPFAVPPVGDLRWKSPQAYNKPWAPAVRNGTEPGPACRQNHCGPTESDVQHLCNRDANRTQSEDCLYLNIFAPNDALNSTVKPLPVLFWIHGGNYRYGTGSALVFDGRFLADKTQTVVVTINYRLGAFGFLVTGEGKDAAKGNFGLLDQVEALKWVQQNIGSFGGDKNKVTIFGQSSGSDSVATHMISDKSTDLFQQAIMLSVPFSIPHKSRHEALRLGKFFAEHLNCSAGDMACLRSKESDAVLDAQDKANGDIVNPLKPIEGFMQYGPSIDFDVVPASTVDSFAKGNFQKKPFIIGTTLEENVFYVYQAFNQNITSKVKLDEIMFAFVQEKAIPVLELYKPPPTSQDYRVILSEMATDWIFTCPSRKVARSAGKYHTDAWLYLFDHAWSFKNLWDRYKFCNGHVCHAEDIPFVFQTPLIPQANLTFTPDEQRMADTIAFHYGNFAHTGDPNKPAHRINSTNNNKLKFVSWPKYGTNGHFYRLNVTTPENNLLENYKHEKCDLLDILNIYQ</sequence>
<dbReference type="eggNOG" id="KOG4389">
    <property type="taxonomic scope" value="Eukaryota"/>
</dbReference>
<feature type="active site" description="Acyl-ester intermediate" evidence="3">
    <location>
        <position position="227"/>
    </location>
</feature>
<dbReference type="InterPro" id="IPR000997">
    <property type="entry name" value="Cholinesterase"/>
</dbReference>
<keyword evidence="4" id="KW-0732">Signal</keyword>
<gene>
    <name evidence="6" type="ORF">BRAFLDRAFT_87692</name>
</gene>
<accession>C3ZAB8</accession>
<dbReference type="AlphaFoldDB" id="C3ZAB8"/>
<protein>
    <recommendedName>
        <fullName evidence="4">Carboxylic ester hydrolase</fullName>
        <ecNumber evidence="4">3.1.1.-</ecNumber>
    </recommendedName>
</protein>
<dbReference type="EMBL" id="GG666602">
    <property type="protein sequence ID" value="EEN50511.1"/>
    <property type="molecule type" value="Genomic_DNA"/>
</dbReference>
<dbReference type="SUPFAM" id="SSF53474">
    <property type="entry name" value="alpha/beta-Hydrolases"/>
    <property type="match status" value="1"/>
</dbReference>
<organism>
    <name type="scientific">Branchiostoma floridae</name>
    <name type="common">Florida lancelet</name>
    <name type="synonym">Amphioxus</name>
    <dbReference type="NCBI Taxonomy" id="7739"/>
    <lineage>
        <taxon>Eukaryota</taxon>
        <taxon>Metazoa</taxon>
        <taxon>Chordata</taxon>
        <taxon>Cephalochordata</taxon>
        <taxon>Leptocardii</taxon>
        <taxon>Amphioxiformes</taxon>
        <taxon>Branchiostomatidae</taxon>
        <taxon>Branchiostoma</taxon>
    </lineage>
</organism>
<feature type="chain" id="PRO_5005124985" description="Carboxylic ester hydrolase" evidence="4">
    <location>
        <begin position="22"/>
        <end position="563"/>
    </location>
</feature>
<dbReference type="ESTHER" id="brafl-c3zab8">
    <property type="family name" value="Cholinesterase-like"/>
</dbReference>
<dbReference type="PRINTS" id="PR00878">
    <property type="entry name" value="CHOLNESTRASE"/>
</dbReference>
<evidence type="ECO:0000256" key="4">
    <source>
        <dbReference type="RuleBase" id="RU361235"/>
    </source>
</evidence>
<dbReference type="GO" id="GO:0004104">
    <property type="term" value="F:cholinesterase activity"/>
    <property type="evidence" value="ECO:0007669"/>
    <property type="project" value="InterPro"/>
</dbReference>
<feature type="active site" description="Charge relay system" evidence="3">
    <location>
        <position position="354"/>
    </location>
</feature>
<keyword evidence="2 4" id="KW-0378">Hydrolase</keyword>
<proteinExistence type="inferred from homology"/>
<dbReference type="PROSITE" id="PS00941">
    <property type="entry name" value="CARBOXYLESTERASE_B_2"/>
    <property type="match status" value="1"/>
</dbReference>
<dbReference type="PANTHER" id="PTHR45570">
    <property type="entry name" value="CARBOXYLIC ESTER HYDROLASE"/>
    <property type="match status" value="1"/>
</dbReference>
<dbReference type="InterPro" id="IPR019819">
    <property type="entry name" value="Carboxylesterase_B_CS"/>
</dbReference>
<dbReference type="PROSITE" id="PS00122">
    <property type="entry name" value="CARBOXYLESTERASE_B_1"/>
    <property type="match status" value="1"/>
</dbReference>
<dbReference type="InParanoid" id="C3ZAB8"/>
<reference evidence="6" key="1">
    <citation type="journal article" date="2008" name="Nature">
        <title>The amphioxus genome and the evolution of the chordate karyotype.</title>
        <authorList>
            <consortium name="US DOE Joint Genome Institute (JGI-PGF)"/>
            <person name="Putnam N.H."/>
            <person name="Butts T."/>
            <person name="Ferrier D.E.K."/>
            <person name="Furlong R.F."/>
            <person name="Hellsten U."/>
            <person name="Kawashima T."/>
            <person name="Robinson-Rechavi M."/>
            <person name="Shoguchi E."/>
            <person name="Terry A."/>
            <person name="Yu J.-K."/>
            <person name="Benito-Gutierrez E.L."/>
            <person name="Dubchak I."/>
            <person name="Garcia-Fernandez J."/>
            <person name="Gibson-Brown J.J."/>
            <person name="Grigoriev I.V."/>
            <person name="Horton A.C."/>
            <person name="de Jong P.J."/>
            <person name="Jurka J."/>
            <person name="Kapitonov V.V."/>
            <person name="Kohara Y."/>
            <person name="Kuroki Y."/>
            <person name="Lindquist E."/>
            <person name="Lucas S."/>
            <person name="Osoegawa K."/>
            <person name="Pennacchio L.A."/>
            <person name="Salamov A.A."/>
            <person name="Satou Y."/>
            <person name="Sauka-Spengler T."/>
            <person name="Schmutz J."/>
            <person name="Shin-I T."/>
            <person name="Toyoda A."/>
            <person name="Bronner-Fraser M."/>
            <person name="Fujiyama A."/>
            <person name="Holland L.Z."/>
            <person name="Holland P.W.H."/>
            <person name="Satoh N."/>
            <person name="Rokhsar D.S."/>
        </authorList>
    </citation>
    <scope>NUCLEOTIDE SEQUENCE [LARGE SCALE GENOMIC DNA]</scope>
    <source>
        <strain evidence="6">S238N-H82</strain>
        <tissue evidence="6">Testes</tissue>
    </source>
</reference>
<evidence type="ECO:0000256" key="1">
    <source>
        <dbReference type="ARBA" id="ARBA00005964"/>
    </source>
</evidence>
<feature type="signal peptide" evidence="4">
    <location>
        <begin position="1"/>
        <end position="21"/>
    </location>
</feature>